<proteinExistence type="predicted"/>
<name>A0A0E9SZQ7_ANGAN</name>
<dbReference type="EMBL" id="GBXM01061786">
    <property type="protein sequence ID" value="JAH46791.1"/>
    <property type="molecule type" value="Transcribed_RNA"/>
</dbReference>
<reference evidence="1" key="2">
    <citation type="journal article" date="2015" name="Fish Shellfish Immunol.">
        <title>Early steps in the European eel (Anguilla anguilla)-Vibrio vulnificus interaction in the gills: Role of the RtxA13 toxin.</title>
        <authorList>
            <person name="Callol A."/>
            <person name="Pajuelo D."/>
            <person name="Ebbesson L."/>
            <person name="Teles M."/>
            <person name="MacKenzie S."/>
            <person name="Amaro C."/>
        </authorList>
    </citation>
    <scope>NUCLEOTIDE SEQUENCE</scope>
</reference>
<dbReference type="AlphaFoldDB" id="A0A0E9SZQ7"/>
<accession>A0A0E9SZQ7</accession>
<organism evidence="1">
    <name type="scientific">Anguilla anguilla</name>
    <name type="common">European freshwater eel</name>
    <name type="synonym">Muraena anguilla</name>
    <dbReference type="NCBI Taxonomy" id="7936"/>
    <lineage>
        <taxon>Eukaryota</taxon>
        <taxon>Metazoa</taxon>
        <taxon>Chordata</taxon>
        <taxon>Craniata</taxon>
        <taxon>Vertebrata</taxon>
        <taxon>Euteleostomi</taxon>
        <taxon>Actinopterygii</taxon>
        <taxon>Neopterygii</taxon>
        <taxon>Teleostei</taxon>
        <taxon>Anguilliformes</taxon>
        <taxon>Anguillidae</taxon>
        <taxon>Anguilla</taxon>
    </lineage>
</organism>
<sequence length="73" mass="8450">MSKKVRKFTVKCPHSSPTMIGLFQFQYTTTKAGDYMFFCKEFIGMVDESHCAFHAKLHSMLHRQSRSDPACEI</sequence>
<reference evidence="1" key="1">
    <citation type="submission" date="2014-11" db="EMBL/GenBank/DDBJ databases">
        <authorList>
            <person name="Amaro Gonzalez C."/>
        </authorList>
    </citation>
    <scope>NUCLEOTIDE SEQUENCE</scope>
</reference>
<protein>
    <submittedName>
        <fullName evidence="1">Uncharacterized protein</fullName>
    </submittedName>
</protein>
<evidence type="ECO:0000313" key="1">
    <source>
        <dbReference type="EMBL" id="JAH46791.1"/>
    </source>
</evidence>